<keyword evidence="1" id="KW-0812">Transmembrane</keyword>
<organism evidence="3 4">
    <name type="scientific">Danaus chrysippus</name>
    <name type="common">African queen</name>
    <dbReference type="NCBI Taxonomy" id="151541"/>
    <lineage>
        <taxon>Eukaryota</taxon>
        <taxon>Metazoa</taxon>
        <taxon>Ecdysozoa</taxon>
        <taxon>Arthropoda</taxon>
        <taxon>Hexapoda</taxon>
        <taxon>Insecta</taxon>
        <taxon>Pterygota</taxon>
        <taxon>Neoptera</taxon>
        <taxon>Endopterygota</taxon>
        <taxon>Lepidoptera</taxon>
        <taxon>Glossata</taxon>
        <taxon>Ditrysia</taxon>
        <taxon>Papilionoidea</taxon>
        <taxon>Nymphalidae</taxon>
        <taxon>Danainae</taxon>
        <taxon>Danaini</taxon>
        <taxon>Danaina</taxon>
        <taxon>Danaus</taxon>
        <taxon>Anosia</taxon>
    </lineage>
</organism>
<keyword evidence="2" id="KW-0732">Signal</keyword>
<evidence type="ECO:0000313" key="3">
    <source>
        <dbReference type="EMBL" id="CAG9569460.1"/>
    </source>
</evidence>
<feature type="chain" id="PRO_5035213107" evidence="2">
    <location>
        <begin position="18"/>
        <end position="239"/>
    </location>
</feature>
<keyword evidence="4" id="KW-1185">Reference proteome</keyword>
<accession>A0A8J2QUH1</accession>
<dbReference type="EMBL" id="CAKASE010000063">
    <property type="protein sequence ID" value="CAG9569460.1"/>
    <property type="molecule type" value="Genomic_DNA"/>
</dbReference>
<reference evidence="3" key="1">
    <citation type="submission" date="2021-09" db="EMBL/GenBank/DDBJ databases">
        <authorList>
            <person name="Martin H S."/>
        </authorList>
    </citation>
    <scope>NUCLEOTIDE SEQUENCE</scope>
</reference>
<comment type="caution">
    <text evidence="3">The sequence shown here is derived from an EMBL/GenBank/DDBJ whole genome shotgun (WGS) entry which is preliminary data.</text>
</comment>
<gene>
    <name evidence="3" type="ORF">DCHRY22_LOCUS8857</name>
</gene>
<dbReference type="PANTHER" id="PTHR21879">
    <property type="entry name" value="FI03362P-RELATED-RELATED"/>
    <property type="match status" value="1"/>
</dbReference>
<protein>
    <submittedName>
        <fullName evidence="3">(African queen) hypothetical protein</fullName>
    </submittedName>
</protein>
<dbReference type="Proteomes" id="UP000789524">
    <property type="component" value="Unassembled WGS sequence"/>
</dbReference>
<dbReference type="InterPro" id="IPR012464">
    <property type="entry name" value="DUF1676"/>
</dbReference>
<keyword evidence="1" id="KW-1133">Transmembrane helix</keyword>
<dbReference type="PANTHER" id="PTHR21879:SF14">
    <property type="entry name" value="OSIRIS 8"/>
    <property type="match status" value="1"/>
</dbReference>
<dbReference type="Pfam" id="PF07898">
    <property type="entry name" value="DUF1676"/>
    <property type="match status" value="1"/>
</dbReference>
<sequence>MVPHYLLVLTLAVAVSARTASTNQNKVEQARSSEDTVLGDLKIAYDTYKDCSGSDITHCLKLKLAKALNRISKSDEIDLLGGVTITKNKDAVQKVEYEEAIPRGLDESSLDSLIFDKIVGFMQTHTVQVKFPSGSDLQRAFAEDRARRKKLAPLLAIPLLIGGMMVPLAFGALALLAGKALIVSKLALVLAGIIGLKKLLSSNGTGEAHEVVVSAGHGGAGWSRSLENAQDLAYNAYTQ</sequence>
<dbReference type="OrthoDB" id="6620280at2759"/>
<feature type="signal peptide" evidence="2">
    <location>
        <begin position="1"/>
        <end position="17"/>
    </location>
</feature>
<proteinExistence type="predicted"/>
<dbReference type="AlphaFoldDB" id="A0A8J2QUH1"/>
<evidence type="ECO:0000313" key="4">
    <source>
        <dbReference type="Proteomes" id="UP000789524"/>
    </source>
</evidence>
<keyword evidence="1" id="KW-0472">Membrane</keyword>
<feature type="transmembrane region" description="Helical" evidence="1">
    <location>
        <begin position="154"/>
        <end position="176"/>
    </location>
</feature>
<evidence type="ECO:0000256" key="2">
    <source>
        <dbReference type="SAM" id="SignalP"/>
    </source>
</evidence>
<name>A0A8J2QUH1_9NEOP</name>
<evidence type="ECO:0000256" key="1">
    <source>
        <dbReference type="SAM" id="Phobius"/>
    </source>
</evidence>
<dbReference type="GO" id="GO:0016020">
    <property type="term" value="C:membrane"/>
    <property type="evidence" value="ECO:0007669"/>
    <property type="project" value="TreeGrafter"/>
</dbReference>